<gene>
    <name evidence="9" type="ORF">SAMN05216588_116123</name>
</gene>
<evidence type="ECO:0000256" key="5">
    <source>
        <dbReference type="ARBA" id="ARBA00023136"/>
    </source>
</evidence>
<feature type="transmembrane region" description="Helical" evidence="7">
    <location>
        <begin position="173"/>
        <end position="190"/>
    </location>
</feature>
<evidence type="ECO:0000259" key="8">
    <source>
        <dbReference type="PROSITE" id="PS50850"/>
    </source>
</evidence>
<dbReference type="CDD" id="cd17319">
    <property type="entry name" value="MFS_ExuT_GudP_like"/>
    <property type="match status" value="1"/>
</dbReference>
<dbReference type="InterPro" id="IPR050382">
    <property type="entry name" value="MFS_Na/Anion_cotransporter"/>
</dbReference>
<dbReference type="Proteomes" id="UP000198606">
    <property type="component" value="Unassembled WGS sequence"/>
</dbReference>
<evidence type="ECO:0000313" key="10">
    <source>
        <dbReference type="Proteomes" id="UP000198606"/>
    </source>
</evidence>
<dbReference type="GO" id="GO:0005886">
    <property type="term" value="C:plasma membrane"/>
    <property type="evidence" value="ECO:0007669"/>
    <property type="project" value="UniProtKB-SubCell"/>
</dbReference>
<dbReference type="InterPro" id="IPR036259">
    <property type="entry name" value="MFS_trans_sf"/>
</dbReference>
<feature type="transmembrane region" description="Helical" evidence="7">
    <location>
        <begin position="403"/>
        <end position="426"/>
    </location>
</feature>
<organism evidence="9 10">
    <name type="scientific">Phytopseudomonas flavescens</name>
    <dbReference type="NCBI Taxonomy" id="29435"/>
    <lineage>
        <taxon>Bacteria</taxon>
        <taxon>Pseudomonadati</taxon>
        <taxon>Pseudomonadota</taxon>
        <taxon>Gammaproteobacteria</taxon>
        <taxon>Pseudomonadales</taxon>
        <taxon>Pseudomonadaceae</taxon>
        <taxon>Phytopseudomonas</taxon>
    </lineage>
</organism>
<dbReference type="AlphaFoldDB" id="A0A1G8KFQ6"/>
<dbReference type="InterPro" id="IPR020846">
    <property type="entry name" value="MFS_dom"/>
</dbReference>
<proteinExistence type="inferred from homology"/>
<name>A0A1G8KFQ6_9GAMM</name>
<evidence type="ECO:0000256" key="6">
    <source>
        <dbReference type="ARBA" id="ARBA00038514"/>
    </source>
</evidence>
<keyword evidence="3 7" id="KW-0812">Transmembrane</keyword>
<dbReference type="Gene3D" id="1.20.1250.20">
    <property type="entry name" value="MFS general substrate transporter like domains"/>
    <property type="match status" value="2"/>
</dbReference>
<feature type="transmembrane region" description="Helical" evidence="7">
    <location>
        <begin position="284"/>
        <end position="304"/>
    </location>
</feature>
<feature type="transmembrane region" description="Helical" evidence="7">
    <location>
        <begin position="242"/>
        <end position="264"/>
    </location>
</feature>
<feature type="domain" description="Major facilitator superfamily (MFS) profile" evidence="8">
    <location>
        <begin position="10"/>
        <end position="429"/>
    </location>
</feature>
<sequence>MKPTRARLSVLAMLFLVTAINYMDRANLSVAGSAIQGQLGLSPIQLGLLFSVFTWFYAMSQVPVGYLLDRVGPRKLYGCAIILWSLFTFFMGLASHPVFATATGSFVMLLICRALIGVAEAPSFPSNTKIIASWFPDHERARATAVYSSAQYIGLAVLTPVLAWIVSTWGWEASFYLSGAVGIAFGLYWLKAYRDPPDSTKVNAAELDIIRQGGGYGSDNQAGNRTKVNWPDVRHVLRQPTVWGLFIAQFAASSTLYFFLTWFLVYLEKGLGLSITKAGIGAMFPYLMAMCGVLCGGILSDMLLKRGHSRTFARKLPVMLGLGVTTSICLVNFFEDQPVIAIAILSVAFFANAFSNLGWVVCSDVIPRHLIGTLGGFLNIFGNLSGIISPLVIGVILERTQSFQYAMLYMAAVALCGLLAYVLLVGRIEVIPLPRRHPDTAPAAARRPGEHTEARGK</sequence>
<comment type="similarity">
    <text evidence="6">Belongs to the major facilitator superfamily. Phthalate permease family.</text>
</comment>
<reference evidence="9 10" key="1">
    <citation type="submission" date="2016-10" db="EMBL/GenBank/DDBJ databases">
        <authorList>
            <person name="de Groot N.N."/>
        </authorList>
    </citation>
    <scope>NUCLEOTIDE SEQUENCE [LARGE SCALE GENOMIC DNA]</scope>
    <source>
        <strain evidence="9 10">LMG 18387</strain>
    </source>
</reference>
<dbReference type="GO" id="GO:0022857">
    <property type="term" value="F:transmembrane transporter activity"/>
    <property type="evidence" value="ECO:0007669"/>
    <property type="project" value="InterPro"/>
</dbReference>
<evidence type="ECO:0000256" key="7">
    <source>
        <dbReference type="SAM" id="Phobius"/>
    </source>
</evidence>
<dbReference type="Pfam" id="PF07690">
    <property type="entry name" value="MFS_1"/>
    <property type="match status" value="1"/>
</dbReference>
<dbReference type="PROSITE" id="PS50850">
    <property type="entry name" value="MFS"/>
    <property type="match status" value="1"/>
</dbReference>
<feature type="transmembrane region" description="Helical" evidence="7">
    <location>
        <begin position="340"/>
        <end position="362"/>
    </location>
</feature>
<dbReference type="InterPro" id="IPR000849">
    <property type="entry name" value="Sugar_P_transporter"/>
</dbReference>
<protein>
    <submittedName>
        <fullName evidence="9">MFS transporter, ACS family, D-galactonate transporter</fullName>
    </submittedName>
</protein>
<evidence type="ECO:0000256" key="3">
    <source>
        <dbReference type="ARBA" id="ARBA00022692"/>
    </source>
</evidence>
<feature type="transmembrane region" description="Helical" evidence="7">
    <location>
        <begin position="145"/>
        <end position="167"/>
    </location>
</feature>
<feature type="transmembrane region" description="Helical" evidence="7">
    <location>
        <begin position="106"/>
        <end position="124"/>
    </location>
</feature>
<comment type="subcellular location">
    <subcellularLocation>
        <location evidence="1">Cell membrane</location>
        <topology evidence="1">Multi-pass membrane protein</topology>
    </subcellularLocation>
</comment>
<feature type="transmembrane region" description="Helical" evidence="7">
    <location>
        <begin position="374"/>
        <end position="397"/>
    </location>
</feature>
<keyword evidence="2" id="KW-1003">Cell membrane</keyword>
<dbReference type="RefSeq" id="WP_084307547.1">
    <property type="nucleotide sequence ID" value="NZ_FNDG01000016.1"/>
</dbReference>
<evidence type="ECO:0000256" key="2">
    <source>
        <dbReference type="ARBA" id="ARBA00022475"/>
    </source>
</evidence>
<keyword evidence="4 7" id="KW-1133">Transmembrane helix</keyword>
<feature type="transmembrane region" description="Helical" evidence="7">
    <location>
        <begin position="75"/>
        <end position="94"/>
    </location>
</feature>
<evidence type="ECO:0000313" key="9">
    <source>
        <dbReference type="EMBL" id="SDI42293.1"/>
    </source>
</evidence>
<evidence type="ECO:0000256" key="4">
    <source>
        <dbReference type="ARBA" id="ARBA00022989"/>
    </source>
</evidence>
<dbReference type="STRING" id="29435.SAMN05216588_116123"/>
<dbReference type="SUPFAM" id="SSF103473">
    <property type="entry name" value="MFS general substrate transporter"/>
    <property type="match status" value="1"/>
</dbReference>
<dbReference type="PIRSF" id="PIRSF002808">
    <property type="entry name" value="Hexose_phosphate_transp"/>
    <property type="match status" value="1"/>
</dbReference>
<keyword evidence="5 7" id="KW-0472">Membrane</keyword>
<dbReference type="PANTHER" id="PTHR11662:SF399">
    <property type="entry name" value="FI19708P1-RELATED"/>
    <property type="match status" value="1"/>
</dbReference>
<dbReference type="InterPro" id="IPR011701">
    <property type="entry name" value="MFS"/>
</dbReference>
<evidence type="ECO:0000256" key="1">
    <source>
        <dbReference type="ARBA" id="ARBA00004651"/>
    </source>
</evidence>
<dbReference type="PANTHER" id="PTHR11662">
    <property type="entry name" value="SOLUTE CARRIER FAMILY 17"/>
    <property type="match status" value="1"/>
</dbReference>
<accession>A0A1G8KFQ6</accession>
<dbReference type="EMBL" id="FNDG01000016">
    <property type="protein sequence ID" value="SDI42293.1"/>
    <property type="molecule type" value="Genomic_DNA"/>
</dbReference>
<feature type="transmembrane region" description="Helical" evidence="7">
    <location>
        <begin position="316"/>
        <end position="334"/>
    </location>
</feature>